<keyword evidence="1" id="KW-0812">Transmembrane</keyword>
<reference evidence="2" key="1">
    <citation type="submission" date="2014-02" db="EMBL/GenBank/DDBJ databases">
        <title>Expanding our view of genomic diversity in Candidatus Accumulibacter clades.</title>
        <authorList>
            <person name="Skennerton C.T."/>
            <person name="Barr J.J."/>
            <person name="Slater F.R."/>
            <person name="Bond P.L."/>
            <person name="Tyson G.W."/>
        </authorList>
    </citation>
    <scope>NUCLEOTIDE SEQUENCE [LARGE SCALE GENOMIC DNA]</scope>
</reference>
<keyword evidence="1" id="KW-0472">Membrane</keyword>
<organism evidence="2 3">
    <name type="scientific">Candidatus Accumulibacter adjunctus</name>
    <dbReference type="NCBI Taxonomy" id="1454001"/>
    <lineage>
        <taxon>Bacteria</taxon>
        <taxon>Pseudomonadati</taxon>
        <taxon>Pseudomonadota</taxon>
        <taxon>Betaproteobacteria</taxon>
        <taxon>Candidatus Accumulibacter</taxon>
    </lineage>
</organism>
<dbReference type="AlphaFoldDB" id="A0A011NPQ0"/>
<evidence type="ECO:0000313" key="3">
    <source>
        <dbReference type="Proteomes" id="UP000020218"/>
    </source>
</evidence>
<name>A0A011NPQ0_9PROT</name>
<comment type="caution">
    <text evidence="2">The sequence shown here is derived from an EMBL/GenBank/DDBJ whole genome shotgun (WGS) entry which is preliminary data.</text>
</comment>
<gene>
    <name evidence="2" type="ORF">AW08_02497</name>
</gene>
<sequence>MKALQIDFVERRSWRLPAAGRQRRILAAAGVVTVLVATAVLWWWQLLAQRLDETTQAIARARREIVARTPPPPPPLLLSEQQVVAVNRIIDQLNTPWPDLLDGFERVASSNVALLQIEPDHRRRVVKGVAEARDHQWMLDYLEQLGSVAPFAGAMVTRHELNERDPNRPLRFMFEALLAEAAASAAAASEEGGNGE</sequence>
<keyword evidence="1" id="KW-1133">Transmembrane helix</keyword>
<evidence type="ECO:0000256" key="1">
    <source>
        <dbReference type="SAM" id="Phobius"/>
    </source>
</evidence>
<evidence type="ECO:0000313" key="2">
    <source>
        <dbReference type="EMBL" id="EXI66592.1"/>
    </source>
</evidence>
<dbReference type="STRING" id="1454001.AW08_02497"/>
<feature type="transmembrane region" description="Helical" evidence="1">
    <location>
        <begin position="25"/>
        <end position="44"/>
    </location>
</feature>
<protein>
    <submittedName>
        <fullName evidence="2">Uncharacterized protein</fullName>
    </submittedName>
</protein>
<proteinExistence type="predicted"/>
<accession>A0A011NPQ0</accession>
<dbReference type="PATRIC" id="fig|1454001.3.peg.2552"/>
<dbReference type="Proteomes" id="UP000020218">
    <property type="component" value="Unassembled WGS sequence"/>
</dbReference>
<keyword evidence="3" id="KW-1185">Reference proteome</keyword>
<dbReference type="EMBL" id="JFAX01000014">
    <property type="protein sequence ID" value="EXI66592.1"/>
    <property type="molecule type" value="Genomic_DNA"/>
</dbReference>